<gene>
    <name evidence="1" type="ORF">vBBBak10_035</name>
</gene>
<organism evidence="1 2">
    <name type="scientific">Bacillus phage v_B-Bak10</name>
    <dbReference type="NCBI Taxonomy" id="2094736"/>
    <lineage>
        <taxon>Viruses</taxon>
        <taxon>Duplodnaviria</taxon>
        <taxon>Heunggongvirae</taxon>
        <taxon>Uroviricota</taxon>
        <taxon>Caudoviricetes</taxon>
        <taxon>Sejongvirinae</taxon>
        <taxon>Basiliskvirus</taxon>
        <taxon>Basiliskvirus bak10</taxon>
    </lineage>
</organism>
<dbReference type="Proteomes" id="UP000262714">
    <property type="component" value="Segment"/>
</dbReference>
<evidence type="ECO:0000313" key="1">
    <source>
        <dbReference type="EMBL" id="AXY83261.1"/>
    </source>
</evidence>
<reference evidence="1 2" key="1">
    <citation type="submission" date="2018-02" db="EMBL/GenBank/DDBJ databases">
        <title>Genomic characterization of three novel Basilisk-like phages infecting Bacillus anthracis.</title>
        <authorList>
            <person name="Farlow J."/>
            <person name="Bolkvadze D."/>
            <person name="Leshkasheli L."/>
            <person name="Kusradze I."/>
            <person name="Kotorashvili A."/>
            <person name="Kotaria N."/>
            <person name="Balarjishvili N."/>
            <person name="Kvachadze L."/>
            <person name="Nikolich M."/>
            <person name="Kutateladze M."/>
        </authorList>
    </citation>
    <scope>NUCLEOTIDE SEQUENCE [LARGE SCALE GENOMIC DNA]</scope>
</reference>
<keyword evidence="2" id="KW-1185">Reference proteome</keyword>
<dbReference type="EMBL" id="MG967618">
    <property type="protein sequence ID" value="AXY83261.1"/>
    <property type="molecule type" value="Genomic_DNA"/>
</dbReference>
<sequence length="120" mass="13765">MDRLIEILRRRLMDLPIMEMLPDSKTAFEDSYLSGVLSDSLDQQGYELPLPSKQYEQLIAIDAAIIVVTGLKAWSDGESYSYKSDAVQVTRGLMPRHFKDTISLLKNQRDEIVERMVNEL</sequence>
<name>A0A385IK43_9CAUD</name>
<accession>A0A385IK43</accession>
<proteinExistence type="predicted"/>
<evidence type="ECO:0000313" key="2">
    <source>
        <dbReference type="Proteomes" id="UP000262714"/>
    </source>
</evidence>
<protein>
    <submittedName>
        <fullName evidence="1">Uncharacterized protein</fullName>
    </submittedName>
</protein>